<dbReference type="HOGENOM" id="CLU_2906348_0_0_1"/>
<accession>E9I615</accession>
<dbReference type="AlphaFoldDB" id="E9I615"/>
<keyword evidence="2" id="KW-1185">Reference proteome</keyword>
<sequence length="62" mass="7245">MICVFAKTSFFPHLFVCLNSSIQKYGIILENELPLMHTHRHAQNVMDAQQKRFVSTMYEISV</sequence>
<dbReference type="Proteomes" id="UP000000305">
    <property type="component" value="Unassembled WGS sequence"/>
</dbReference>
<name>E9I615_DAPPU</name>
<dbReference type="InParanoid" id="E9I615"/>
<proteinExistence type="predicted"/>
<evidence type="ECO:0000313" key="2">
    <source>
        <dbReference type="Proteomes" id="UP000000305"/>
    </source>
</evidence>
<gene>
    <name evidence="1" type="ORF">DAPPUDRAFT_308230</name>
</gene>
<dbReference type="EMBL" id="GL736062">
    <property type="protein sequence ID" value="EFX60565.1"/>
    <property type="molecule type" value="Genomic_DNA"/>
</dbReference>
<organism evidence="1 2">
    <name type="scientific">Daphnia pulex</name>
    <name type="common">Water flea</name>
    <dbReference type="NCBI Taxonomy" id="6669"/>
    <lineage>
        <taxon>Eukaryota</taxon>
        <taxon>Metazoa</taxon>
        <taxon>Ecdysozoa</taxon>
        <taxon>Arthropoda</taxon>
        <taxon>Crustacea</taxon>
        <taxon>Branchiopoda</taxon>
        <taxon>Diplostraca</taxon>
        <taxon>Cladocera</taxon>
        <taxon>Anomopoda</taxon>
        <taxon>Daphniidae</taxon>
        <taxon>Daphnia</taxon>
    </lineage>
</organism>
<evidence type="ECO:0000313" key="1">
    <source>
        <dbReference type="EMBL" id="EFX60565.1"/>
    </source>
</evidence>
<reference evidence="1 2" key="1">
    <citation type="journal article" date="2011" name="Science">
        <title>The ecoresponsive genome of Daphnia pulex.</title>
        <authorList>
            <person name="Colbourne J.K."/>
            <person name="Pfrender M.E."/>
            <person name="Gilbert D."/>
            <person name="Thomas W.K."/>
            <person name="Tucker A."/>
            <person name="Oakley T.H."/>
            <person name="Tokishita S."/>
            <person name="Aerts A."/>
            <person name="Arnold G.J."/>
            <person name="Basu M.K."/>
            <person name="Bauer D.J."/>
            <person name="Caceres C.E."/>
            <person name="Carmel L."/>
            <person name="Casola C."/>
            <person name="Choi J.H."/>
            <person name="Detter J.C."/>
            <person name="Dong Q."/>
            <person name="Dusheyko S."/>
            <person name="Eads B.D."/>
            <person name="Frohlich T."/>
            <person name="Geiler-Samerotte K.A."/>
            <person name="Gerlach D."/>
            <person name="Hatcher P."/>
            <person name="Jogdeo S."/>
            <person name="Krijgsveld J."/>
            <person name="Kriventseva E.V."/>
            <person name="Kultz D."/>
            <person name="Laforsch C."/>
            <person name="Lindquist E."/>
            <person name="Lopez J."/>
            <person name="Manak J.R."/>
            <person name="Muller J."/>
            <person name="Pangilinan J."/>
            <person name="Patwardhan R.P."/>
            <person name="Pitluck S."/>
            <person name="Pritham E.J."/>
            <person name="Rechtsteiner A."/>
            <person name="Rho M."/>
            <person name="Rogozin I.B."/>
            <person name="Sakarya O."/>
            <person name="Salamov A."/>
            <person name="Schaack S."/>
            <person name="Shapiro H."/>
            <person name="Shiga Y."/>
            <person name="Skalitzky C."/>
            <person name="Smith Z."/>
            <person name="Souvorov A."/>
            <person name="Sung W."/>
            <person name="Tang Z."/>
            <person name="Tsuchiya D."/>
            <person name="Tu H."/>
            <person name="Vos H."/>
            <person name="Wang M."/>
            <person name="Wolf Y.I."/>
            <person name="Yamagata H."/>
            <person name="Yamada T."/>
            <person name="Ye Y."/>
            <person name="Shaw J.R."/>
            <person name="Andrews J."/>
            <person name="Crease T.J."/>
            <person name="Tang H."/>
            <person name="Lucas S.M."/>
            <person name="Robertson H.M."/>
            <person name="Bork P."/>
            <person name="Koonin E.V."/>
            <person name="Zdobnov E.M."/>
            <person name="Grigoriev I.V."/>
            <person name="Lynch M."/>
            <person name="Boore J.L."/>
        </authorList>
    </citation>
    <scope>NUCLEOTIDE SEQUENCE [LARGE SCALE GENOMIC DNA]</scope>
</reference>
<dbReference type="KEGG" id="dpx:DAPPUDRAFT_308230"/>
<protein>
    <submittedName>
        <fullName evidence="1">Uncharacterized protein</fullName>
    </submittedName>
</protein>